<dbReference type="InterPro" id="IPR000157">
    <property type="entry name" value="TIR_dom"/>
</dbReference>
<keyword evidence="3" id="KW-0399">Innate immunity</keyword>
<evidence type="ECO:0000256" key="7">
    <source>
        <dbReference type="ARBA" id="ARBA00022737"/>
    </source>
</evidence>
<keyword evidence="11" id="KW-0675">Receptor</keyword>
<dbReference type="InterPro" id="IPR035897">
    <property type="entry name" value="Toll_tir_struct_dom_sf"/>
</dbReference>
<comment type="subcellular location">
    <subcellularLocation>
        <location evidence="1">Membrane</location>
        <topology evidence="1">Single-pass type I membrane protein</topology>
    </subcellularLocation>
</comment>
<dbReference type="GO" id="GO:0038023">
    <property type="term" value="F:signaling receptor activity"/>
    <property type="evidence" value="ECO:0007669"/>
    <property type="project" value="TreeGrafter"/>
</dbReference>
<evidence type="ECO:0000256" key="2">
    <source>
        <dbReference type="ARBA" id="ARBA00009634"/>
    </source>
</evidence>
<keyword evidence="10 13" id="KW-0472">Membrane</keyword>
<dbReference type="SUPFAM" id="SSF52047">
    <property type="entry name" value="RNI-like"/>
    <property type="match status" value="1"/>
</dbReference>
<evidence type="ECO:0000256" key="5">
    <source>
        <dbReference type="ARBA" id="ARBA00022692"/>
    </source>
</evidence>
<evidence type="ECO:0000259" key="14">
    <source>
        <dbReference type="PROSITE" id="PS50104"/>
    </source>
</evidence>
<comment type="similarity">
    <text evidence="2">Belongs to the Toll-like receptor family.</text>
</comment>
<dbReference type="PANTHER" id="PTHR24365:SF530">
    <property type="entry name" value="MSTPROX-RELATED"/>
    <property type="match status" value="1"/>
</dbReference>
<keyword evidence="9 13" id="KW-1133">Transmembrane helix</keyword>
<dbReference type="SUPFAM" id="SSF52200">
    <property type="entry name" value="Toll/Interleukin receptor TIR domain"/>
    <property type="match status" value="1"/>
</dbReference>
<dbReference type="InterPro" id="IPR032675">
    <property type="entry name" value="LRR_dom_sf"/>
</dbReference>
<dbReference type="Proteomes" id="UP001431783">
    <property type="component" value="Unassembled WGS sequence"/>
</dbReference>
<proteinExistence type="inferred from homology"/>
<evidence type="ECO:0000256" key="10">
    <source>
        <dbReference type="ARBA" id="ARBA00023136"/>
    </source>
</evidence>
<comment type="caution">
    <text evidence="15">The sequence shown here is derived from an EMBL/GenBank/DDBJ whole genome shotgun (WGS) entry which is preliminary data.</text>
</comment>
<dbReference type="EMBL" id="JARQZJ010000095">
    <property type="protein sequence ID" value="KAK9885486.1"/>
    <property type="molecule type" value="Genomic_DNA"/>
</dbReference>
<evidence type="ECO:0000256" key="3">
    <source>
        <dbReference type="ARBA" id="ARBA00022588"/>
    </source>
</evidence>
<protein>
    <recommendedName>
        <fullName evidence="14">TIR domain-containing protein</fullName>
    </recommendedName>
</protein>
<dbReference type="Pfam" id="PF01582">
    <property type="entry name" value="TIR"/>
    <property type="match status" value="1"/>
</dbReference>
<dbReference type="GO" id="GO:0007165">
    <property type="term" value="P:signal transduction"/>
    <property type="evidence" value="ECO:0007669"/>
    <property type="project" value="InterPro"/>
</dbReference>
<keyword evidence="16" id="KW-1185">Reference proteome</keyword>
<keyword evidence="7" id="KW-0677">Repeat</keyword>
<dbReference type="GO" id="GO:0045087">
    <property type="term" value="P:innate immune response"/>
    <property type="evidence" value="ECO:0007669"/>
    <property type="project" value="UniProtKB-KW"/>
</dbReference>
<dbReference type="AlphaFoldDB" id="A0AAW1UXB7"/>
<accession>A0AAW1UXB7</accession>
<keyword evidence="12" id="KW-0325">Glycoprotein</keyword>
<dbReference type="SMART" id="SM00255">
    <property type="entry name" value="TIR"/>
    <property type="match status" value="1"/>
</dbReference>
<gene>
    <name evidence="15" type="ORF">WA026_010978</name>
</gene>
<reference evidence="15 16" key="1">
    <citation type="submission" date="2023-03" db="EMBL/GenBank/DDBJ databases">
        <title>Genome insight into feeding habits of ladybird beetles.</title>
        <authorList>
            <person name="Li H.-S."/>
            <person name="Huang Y.-H."/>
            <person name="Pang H."/>
        </authorList>
    </citation>
    <scope>NUCLEOTIDE SEQUENCE [LARGE SCALE GENOMIC DNA]</scope>
    <source>
        <strain evidence="15">SYSU_2023b</strain>
        <tissue evidence="15">Whole body</tissue>
    </source>
</reference>
<organism evidence="15 16">
    <name type="scientific">Henosepilachna vigintioctopunctata</name>
    <dbReference type="NCBI Taxonomy" id="420089"/>
    <lineage>
        <taxon>Eukaryota</taxon>
        <taxon>Metazoa</taxon>
        <taxon>Ecdysozoa</taxon>
        <taxon>Arthropoda</taxon>
        <taxon>Hexapoda</taxon>
        <taxon>Insecta</taxon>
        <taxon>Pterygota</taxon>
        <taxon>Neoptera</taxon>
        <taxon>Endopterygota</taxon>
        <taxon>Coleoptera</taxon>
        <taxon>Polyphaga</taxon>
        <taxon>Cucujiformia</taxon>
        <taxon>Coccinelloidea</taxon>
        <taxon>Coccinellidae</taxon>
        <taxon>Epilachninae</taxon>
        <taxon>Epilachnini</taxon>
        <taxon>Henosepilachna</taxon>
    </lineage>
</organism>
<dbReference type="Pfam" id="PF13855">
    <property type="entry name" value="LRR_8"/>
    <property type="match status" value="3"/>
</dbReference>
<dbReference type="InterPro" id="IPR003591">
    <property type="entry name" value="Leu-rich_rpt_typical-subtyp"/>
</dbReference>
<keyword evidence="6" id="KW-0732">Signal</keyword>
<dbReference type="InterPro" id="IPR001611">
    <property type="entry name" value="Leu-rich_rpt"/>
</dbReference>
<evidence type="ECO:0000256" key="9">
    <source>
        <dbReference type="ARBA" id="ARBA00022989"/>
    </source>
</evidence>
<evidence type="ECO:0000313" key="15">
    <source>
        <dbReference type="EMBL" id="KAK9885486.1"/>
    </source>
</evidence>
<evidence type="ECO:0000256" key="4">
    <source>
        <dbReference type="ARBA" id="ARBA00022614"/>
    </source>
</evidence>
<keyword evidence="4" id="KW-0433">Leucine-rich repeat</keyword>
<keyword evidence="5 13" id="KW-0812">Transmembrane</keyword>
<dbReference type="SMART" id="SM00369">
    <property type="entry name" value="LRR_TYP"/>
    <property type="match status" value="7"/>
</dbReference>
<dbReference type="Gene3D" id="3.40.50.10140">
    <property type="entry name" value="Toll/interleukin-1 receptor homology (TIR) domain"/>
    <property type="match status" value="1"/>
</dbReference>
<dbReference type="FunFam" id="3.40.50.10140:FF:000001">
    <property type="entry name" value="Toll-like receptor 2"/>
    <property type="match status" value="1"/>
</dbReference>
<dbReference type="GO" id="GO:0005886">
    <property type="term" value="C:plasma membrane"/>
    <property type="evidence" value="ECO:0007669"/>
    <property type="project" value="TreeGrafter"/>
</dbReference>
<sequence>MSALTTLRFIFHPSLTYLDPNTFHGLVNLKVLHLVKSGVHSVGMLAQALKPSILPKLFELQLNENTFKNISQNDFSPMTGSSLTELTMISCGIEYIHPSSLGPFRELTDVSLGENRFDSTTLVGLLNETFNMRIDLQRLNLYASGFRVSLPADLSEIIAASNISDLILFRNQFDVIDNKTIPALMPNLISLDLSDVSAQTIDNHAFTNFPNLKTLILSNNRLSYFAASNYLSKLSYLELQENSDNYGSEFFLTRSEFHKMPLQSLDLKLSRLLLLTKTDFGYIPHLRTLNLKNCSIIRIEEETFKGLENLTFLSLENNMFFERWIMHHFDIFEGLGNLKILLLGGNDISHLRTPRGYLLKYLENLRTLGLNRNNLQVITYEDFAPLKKLERLDISYNFLIAWDDRIFLQNNLIYFKLSGNKLAYLSDGMVRDFHNLTFIDLDFNSFSCNCRFSKKLSSNKDDLNRFLNLIKNRDVFCLKPSNVTLGVFYRNVRDSLLDCDMKKDNALVVIIPSVIVLVILTVLGVLGYVYRWHIKYWAFLVKLHLIKKGKIGNVLEEGYVNYQYDAFVSYCNQDQNFVVRLVNMLENYEPYLKLCVYERDFQVGSVLAESVLENITHSRKTLIIVSNSYAKSYWCKWESQIVEHHRLFFENPNLKKLDQSIVLIKLGPLDESHLTPTLKYLLKTRIYLQWDPEEEKQKIFWRKLRQFLAPNKEIIVHYTHI</sequence>
<keyword evidence="8" id="KW-0391">Immunity</keyword>
<evidence type="ECO:0000256" key="12">
    <source>
        <dbReference type="ARBA" id="ARBA00023180"/>
    </source>
</evidence>
<dbReference type="PROSITE" id="PS50104">
    <property type="entry name" value="TIR"/>
    <property type="match status" value="1"/>
</dbReference>
<dbReference type="PANTHER" id="PTHR24365">
    <property type="entry name" value="TOLL-LIKE RECEPTOR"/>
    <property type="match status" value="1"/>
</dbReference>
<dbReference type="Gene3D" id="3.80.10.10">
    <property type="entry name" value="Ribonuclease Inhibitor"/>
    <property type="match status" value="3"/>
</dbReference>
<dbReference type="PROSITE" id="PS51450">
    <property type="entry name" value="LRR"/>
    <property type="match status" value="1"/>
</dbReference>
<name>A0AAW1UXB7_9CUCU</name>
<evidence type="ECO:0000256" key="11">
    <source>
        <dbReference type="ARBA" id="ARBA00023170"/>
    </source>
</evidence>
<evidence type="ECO:0000256" key="1">
    <source>
        <dbReference type="ARBA" id="ARBA00004479"/>
    </source>
</evidence>
<feature type="domain" description="TIR" evidence="14">
    <location>
        <begin position="562"/>
        <end position="708"/>
    </location>
</feature>
<evidence type="ECO:0000256" key="13">
    <source>
        <dbReference type="SAM" id="Phobius"/>
    </source>
</evidence>
<evidence type="ECO:0000313" key="16">
    <source>
        <dbReference type="Proteomes" id="UP001431783"/>
    </source>
</evidence>
<evidence type="ECO:0000256" key="8">
    <source>
        <dbReference type="ARBA" id="ARBA00022859"/>
    </source>
</evidence>
<feature type="transmembrane region" description="Helical" evidence="13">
    <location>
        <begin position="506"/>
        <end position="530"/>
    </location>
</feature>
<evidence type="ECO:0000256" key="6">
    <source>
        <dbReference type="ARBA" id="ARBA00022729"/>
    </source>
</evidence>